<dbReference type="AlphaFoldDB" id="A0A3D4SXL4"/>
<evidence type="ECO:0000256" key="3">
    <source>
        <dbReference type="ARBA" id="ARBA00022989"/>
    </source>
</evidence>
<dbReference type="InterPro" id="IPR007829">
    <property type="entry name" value="TM2"/>
</dbReference>
<dbReference type="Proteomes" id="UP000261739">
    <property type="component" value="Unassembled WGS sequence"/>
</dbReference>
<keyword evidence="2 6" id="KW-0812">Transmembrane</keyword>
<dbReference type="STRING" id="863239.GCA_000213935_01871"/>
<feature type="transmembrane region" description="Helical" evidence="6">
    <location>
        <begin position="99"/>
        <end position="116"/>
    </location>
</feature>
<protein>
    <submittedName>
        <fullName evidence="8">NINE protein</fullName>
    </submittedName>
</protein>
<dbReference type="RefSeq" id="WP_010119809.1">
    <property type="nucleotide sequence ID" value="NZ_DAITTW010000096.1"/>
</dbReference>
<evidence type="ECO:0000256" key="6">
    <source>
        <dbReference type="SAM" id="Phobius"/>
    </source>
</evidence>
<dbReference type="EMBL" id="DQID01000082">
    <property type="protein sequence ID" value="HCT13767.1"/>
    <property type="molecule type" value="Genomic_DNA"/>
</dbReference>
<accession>A0A3D4SXL4</accession>
<feature type="compositionally biased region" description="Polar residues" evidence="5">
    <location>
        <begin position="1"/>
        <end position="16"/>
    </location>
</feature>
<dbReference type="Pfam" id="PF05154">
    <property type="entry name" value="TM2"/>
    <property type="match status" value="1"/>
</dbReference>
<name>A0A3D4SXL4_9CORY</name>
<evidence type="ECO:0000259" key="7">
    <source>
        <dbReference type="Pfam" id="PF05154"/>
    </source>
</evidence>
<keyword evidence="4 6" id="KW-0472">Membrane</keyword>
<evidence type="ECO:0000256" key="4">
    <source>
        <dbReference type="ARBA" id="ARBA00023136"/>
    </source>
</evidence>
<keyword evidence="3 6" id="KW-1133">Transmembrane helix</keyword>
<feature type="transmembrane region" description="Helical" evidence="6">
    <location>
        <begin position="122"/>
        <end position="140"/>
    </location>
</feature>
<feature type="region of interest" description="Disordered" evidence="5">
    <location>
        <begin position="1"/>
        <end position="33"/>
    </location>
</feature>
<dbReference type="GO" id="GO:0016020">
    <property type="term" value="C:membrane"/>
    <property type="evidence" value="ECO:0007669"/>
    <property type="project" value="UniProtKB-SubCell"/>
</dbReference>
<sequence length="149" mass="16634">MSNQSPHQPDQPVQNRWQQQPAAQWSQPAPAAPRVQSHYDQAFQQAPAPVPYQLGVPARYDMTAPRKSKTVALILALPFLPTSWLGIHNFYLGQTLRGVLHLVFALIGMVPLLWLVVDPIHFIFIVVELALIITGAGNYGRDRQGRPLV</sequence>
<gene>
    <name evidence="8" type="ORF">DIW82_02940</name>
</gene>
<evidence type="ECO:0000256" key="1">
    <source>
        <dbReference type="ARBA" id="ARBA00004141"/>
    </source>
</evidence>
<comment type="subcellular location">
    <subcellularLocation>
        <location evidence="1">Membrane</location>
        <topology evidence="1">Multi-pass membrane protein</topology>
    </subcellularLocation>
</comment>
<feature type="transmembrane region" description="Helical" evidence="6">
    <location>
        <begin position="71"/>
        <end position="92"/>
    </location>
</feature>
<feature type="compositionally biased region" description="Low complexity" evidence="5">
    <location>
        <begin position="17"/>
        <end position="33"/>
    </location>
</feature>
<evidence type="ECO:0000313" key="9">
    <source>
        <dbReference type="Proteomes" id="UP000261739"/>
    </source>
</evidence>
<proteinExistence type="predicted"/>
<comment type="caution">
    <text evidence="8">The sequence shown here is derived from an EMBL/GenBank/DDBJ whole genome shotgun (WGS) entry which is preliminary data.</text>
</comment>
<reference evidence="8 9" key="1">
    <citation type="journal article" date="2018" name="Nat. Biotechnol.">
        <title>A standardized bacterial taxonomy based on genome phylogeny substantially revises the tree of life.</title>
        <authorList>
            <person name="Parks D.H."/>
            <person name="Chuvochina M."/>
            <person name="Waite D.W."/>
            <person name="Rinke C."/>
            <person name="Skarshewski A."/>
            <person name="Chaumeil P.A."/>
            <person name="Hugenholtz P."/>
        </authorList>
    </citation>
    <scope>NUCLEOTIDE SEQUENCE [LARGE SCALE GENOMIC DNA]</scope>
    <source>
        <strain evidence="8">UBA11247</strain>
    </source>
</reference>
<evidence type="ECO:0000256" key="2">
    <source>
        <dbReference type="ARBA" id="ARBA00022692"/>
    </source>
</evidence>
<organism evidence="8 9">
    <name type="scientific">Corynebacterium nuruki</name>
    <dbReference type="NCBI Taxonomy" id="1032851"/>
    <lineage>
        <taxon>Bacteria</taxon>
        <taxon>Bacillati</taxon>
        <taxon>Actinomycetota</taxon>
        <taxon>Actinomycetes</taxon>
        <taxon>Mycobacteriales</taxon>
        <taxon>Corynebacteriaceae</taxon>
        <taxon>Corynebacterium</taxon>
    </lineage>
</organism>
<evidence type="ECO:0000256" key="5">
    <source>
        <dbReference type="SAM" id="MobiDB-lite"/>
    </source>
</evidence>
<feature type="domain" description="TM2" evidence="7">
    <location>
        <begin position="66"/>
        <end position="118"/>
    </location>
</feature>
<evidence type="ECO:0000313" key="8">
    <source>
        <dbReference type="EMBL" id="HCT13767.1"/>
    </source>
</evidence>